<dbReference type="Proteomes" id="UP000184536">
    <property type="component" value="Unassembled WGS sequence"/>
</dbReference>
<dbReference type="RefSeq" id="WP_110941380.1">
    <property type="nucleotide sequence ID" value="NZ_FQZV01000028.1"/>
</dbReference>
<dbReference type="AlphaFoldDB" id="A0A1M6JXP5"/>
<accession>A0A1M6JXP5</accession>
<keyword evidence="2" id="KW-1185">Reference proteome</keyword>
<gene>
    <name evidence="1" type="ORF">SAMN02745975_02255</name>
</gene>
<dbReference type="STRING" id="1121919.SAMN02745975_02255"/>
<dbReference type="EMBL" id="FQZV01000028">
    <property type="protein sequence ID" value="SHJ51459.1"/>
    <property type="molecule type" value="Genomic_DNA"/>
</dbReference>
<proteinExistence type="predicted"/>
<evidence type="ECO:0000313" key="1">
    <source>
        <dbReference type="EMBL" id="SHJ51459.1"/>
    </source>
</evidence>
<reference evidence="2" key="1">
    <citation type="submission" date="2016-11" db="EMBL/GenBank/DDBJ databases">
        <authorList>
            <person name="Varghese N."/>
            <person name="Submissions S."/>
        </authorList>
    </citation>
    <scope>NUCLEOTIDE SEQUENCE [LARGE SCALE GENOMIC DNA]</scope>
    <source>
        <strain evidence="2">DSM 17957</strain>
    </source>
</reference>
<dbReference type="OrthoDB" id="1683552at2"/>
<organism evidence="1 2">
    <name type="scientific">Geosporobacter subterraneus DSM 17957</name>
    <dbReference type="NCBI Taxonomy" id="1121919"/>
    <lineage>
        <taxon>Bacteria</taxon>
        <taxon>Bacillati</taxon>
        <taxon>Bacillota</taxon>
        <taxon>Clostridia</taxon>
        <taxon>Peptostreptococcales</taxon>
        <taxon>Thermotaleaceae</taxon>
        <taxon>Geosporobacter</taxon>
    </lineage>
</organism>
<name>A0A1M6JXP5_9FIRM</name>
<sequence>MELVCPLCNAMASYLIKCPKCNHSMENTGAIQDYFDDYSTYLPMEITQRIDGVPYDQCLHLFYCGHCHTDKRISVDRIYI</sequence>
<evidence type="ECO:0000313" key="2">
    <source>
        <dbReference type="Proteomes" id="UP000184536"/>
    </source>
</evidence>
<protein>
    <submittedName>
        <fullName evidence="1">Uncharacterized protein</fullName>
    </submittedName>
</protein>